<accession>A0A923SFQ5</accession>
<evidence type="ECO:0000313" key="3">
    <source>
        <dbReference type="Proteomes" id="UP000608513"/>
    </source>
</evidence>
<feature type="region of interest" description="Disordered" evidence="1">
    <location>
        <begin position="1"/>
        <end position="57"/>
    </location>
</feature>
<feature type="compositionally biased region" description="Basic and acidic residues" evidence="1">
    <location>
        <begin position="13"/>
        <end position="25"/>
    </location>
</feature>
<dbReference type="RefSeq" id="WP_187076936.1">
    <property type="nucleotide sequence ID" value="NZ_JACORT010000006.1"/>
</dbReference>
<keyword evidence="3" id="KW-1185">Reference proteome</keyword>
<evidence type="ECO:0000256" key="1">
    <source>
        <dbReference type="SAM" id="MobiDB-lite"/>
    </source>
</evidence>
<name>A0A923SFQ5_9BURK</name>
<sequence>MNPTPKTPRPQAARKERTRAERQEELQPAPTGANRGSPAAPVMQQFVKTKAERNGRG</sequence>
<gene>
    <name evidence="2" type="ORF">H8N03_14610</name>
</gene>
<comment type="caution">
    <text evidence="2">The sequence shown here is derived from an EMBL/GenBank/DDBJ whole genome shotgun (WGS) entry which is preliminary data.</text>
</comment>
<proteinExistence type="predicted"/>
<organism evidence="2 3">
    <name type="scientific">Ramlibacter cellulosilyticus</name>
    <dbReference type="NCBI Taxonomy" id="2764187"/>
    <lineage>
        <taxon>Bacteria</taxon>
        <taxon>Pseudomonadati</taxon>
        <taxon>Pseudomonadota</taxon>
        <taxon>Betaproteobacteria</taxon>
        <taxon>Burkholderiales</taxon>
        <taxon>Comamonadaceae</taxon>
        <taxon>Ramlibacter</taxon>
    </lineage>
</organism>
<dbReference type="EMBL" id="JACORT010000006">
    <property type="protein sequence ID" value="MBC5784182.1"/>
    <property type="molecule type" value="Genomic_DNA"/>
</dbReference>
<evidence type="ECO:0000313" key="2">
    <source>
        <dbReference type="EMBL" id="MBC5784182.1"/>
    </source>
</evidence>
<dbReference type="Proteomes" id="UP000608513">
    <property type="component" value="Unassembled WGS sequence"/>
</dbReference>
<reference evidence="2" key="1">
    <citation type="submission" date="2020-08" db="EMBL/GenBank/DDBJ databases">
        <title>Ramlibacter sp. USB13 16S ribosomal RNA gene genome sequencing and assembly.</title>
        <authorList>
            <person name="Kang M."/>
        </authorList>
    </citation>
    <scope>NUCLEOTIDE SEQUENCE</scope>
    <source>
        <strain evidence="2">USB13</strain>
    </source>
</reference>
<dbReference type="AlphaFoldDB" id="A0A923SFQ5"/>
<protein>
    <submittedName>
        <fullName evidence="2">Uncharacterized protein</fullName>
    </submittedName>
</protein>